<dbReference type="EMBL" id="LAZR01004904">
    <property type="protein sequence ID" value="KKN04573.1"/>
    <property type="molecule type" value="Genomic_DNA"/>
</dbReference>
<protein>
    <recommendedName>
        <fullName evidence="2">SprT-like domain-containing protein</fullName>
    </recommendedName>
</protein>
<organism evidence="1">
    <name type="scientific">marine sediment metagenome</name>
    <dbReference type="NCBI Taxonomy" id="412755"/>
    <lineage>
        <taxon>unclassified sequences</taxon>
        <taxon>metagenomes</taxon>
        <taxon>ecological metagenomes</taxon>
    </lineage>
</organism>
<evidence type="ECO:0000313" key="1">
    <source>
        <dbReference type="EMBL" id="KKN04573.1"/>
    </source>
</evidence>
<accession>A0A0F9QGX5</accession>
<proteinExistence type="predicted"/>
<evidence type="ECO:0008006" key="2">
    <source>
        <dbReference type="Google" id="ProtNLM"/>
    </source>
</evidence>
<gene>
    <name evidence="1" type="ORF">LCGC14_1096100</name>
</gene>
<comment type="caution">
    <text evidence="1">The sequence shown here is derived from an EMBL/GenBank/DDBJ whole genome shotgun (WGS) entry which is preliminary data.</text>
</comment>
<reference evidence="1" key="1">
    <citation type="journal article" date="2015" name="Nature">
        <title>Complex archaea that bridge the gap between prokaryotes and eukaryotes.</title>
        <authorList>
            <person name="Spang A."/>
            <person name="Saw J.H."/>
            <person name="Jorgensen S.L."/>
            <person name="Zaremba-Niedzwiedzka K."/>
            <person name="Martijn J."/>
            <person name="Lind A.E."/>
            <person name="van Eijk R."/>
            <person name="Schleper C."/>
            <person name="Guy L."/>
            <person name="Ettema T.J."/>
        </authorList>
    </citation>
    <scope>NUCLEOTIDE SEQUENCE</scope>
</reference>
<dbReference type="AlphaFoldDB" id="A0A0F9QGX5"/>
<name>A0A0F9QGX5_9ZZZZ</name>
<sequence>MREVIKLNIEDLKKEMPKIFIKVKRDVKKVIHRKRAGLSLGLVEMGMYQGGFIGGMHFSPGTDIVMNKTPLKILIEQQPYEIVWAYTYHILLHEYLHSLGAMDEQQCREVTLRISEEIFKEANHPAIILARQGIGTYFPNLRLIYAPPNIQPNGIPIEYIINFDNESYDYYS</sequence>